<dbReference type="Proteomes" id="UP000600363">
    <property type="component" value="Unassembled WGS sequence"/>
</dbReference>
<dbReference type="FunFam" id="1.10.287.310:FF:000001">
    <property type="entry name" value="50S ribosomal protein L29"/>
    <property type="match status" value="1"/>
</dbReference>
<comment type="caution">
    <text evidence="6">The sequence shown here is derived from an EMBL/GenBank/DDBJ whole genome shotgun (WGS) entry which is preliminary data.</text>
</comment>
<dbReference type="RefSeq" id="WP_042685435.1">
    <property type="nucleotide sequence ID" value="NZ_DUIH01000009.1"/>
</dbReference>
<comment type="similarity">
    <text evidence="1 5">Belongs to the universal ribosomal protein uL29 family.</text>
</comment>
<dbReference type="CDD" id="cd00427">
    <property type="entry name" value="Ribosomal_L29_HIP"/>
    <property type="match status" value="1"/>
</dbReference>
<dbReference type="Pfam" id="PF00831">
    <property type="entry name" value="Ribosomal_L29"/>
    <property type="match status" value="1"/>
</dbReference>
<dbReference type="EMBL" id="DUIH01000009">
    <property type="protein sequence ID" value="HIH69364.1"/>
    <property type="molecule type" value="Genomic_DNA"/>
</dbReference>
<sequence length="67" mass="7501">MPELKVSEMRTMTKQELDDELASLRAELIAERAKRSAGGAPENPGRVKSIKRTIARILTVKRERGIP</sequence>
<dbReference type="AlphaFoldDB" id="A0A832VZ94"/>
<dbReference type="HAMAP" id="MF_00374">
    <property type="entry name" value="Ribosomal_uL29"/>
    <property type="match status" value="1"/>
</dbReference>
<name>A0A832VZ94_9EURY</name>
<evidence type="ECO:0000256" key="1">
    <source>
        <dbReference type="ARBA" id="ARBA00009254"/>
    </source>
</evidence>
<protein>
    <recommendedName>
        <fullName evidence="4 5">Large ribosomal subunit protein uL29</fullName>
    </recommendedName>
</protein>
<evidence type="ECO:0000256" key="2">
    <source>
        <dbReference type="ARBA" id="ARBA00022980"/>
    </source>
</evidence>
<dbReference type="InterPro" id="IPR001854">
    <property type="entry name" value="Ribosomal_uL29"/>
</dbReference>
<dbReference type="Gene3D" id="1.10.287.310">
    <property type="match status" value="1"/>
</dbReference>
<dbReference type="InterPro" id="IPR018254">
    <property type="entry name" value="Ribosomal_uL29_CS"/>
</dbReference>
<dbReference type="GO" id="GO:0022625">
    <property type="term" value="C:cytosolic large ribosomal subunit"/>
    <property type="evidence" value="ECO:0007669"/>
    <property type="project" value="TreeGrafter"/>
</dbReference>
<evidence type="ECO:0000313" key="6">
    <source>
        <dbReference type="EMBL" id="HIH69364.1"/>
    </source>
</evidence>
<keyword evidence="2 5" id="KW-0689">Ribosomal protein</keyword>
<gene>
    <name evidence="6" type="primary">rpmC</name>
    <name evidence="5" type="synonym">rpl29</name>
    <name evidence="6" type="ORF">HA299_01900</name>
</gene>
<dbReference type="SUPFAM" id="SSF46561">
    <property type="entry name" value="Ribosomal protein L29 (L29p)"/>
    <property type="match status" value="1"/>
</dbReference>
<organism evidence="6 7">
    <name type="scientific">Methermicoccus shengliensis</name>
    <dbReference type="NCBI Taxonomy" id="660064"/>
    <lineage>
        <taxon>Archaea</taxon>
        <taxon>Methanobacteriati</taxon>
        <taxon>Methanobacteriota</taxon>
        <taxon>Stenosarchaea group</taxon>
        <taxon>Methanomicrobia</taxon>
        <taxon>Methanosarcinales</taxon>
        <taxon>Methermicoccaceae</taxon>
        <taxon>Methermicoccus</taxon>
    </lineage>
</organism>
<proteinExistence type="inferred from homology"/>
<dbReference type="InterPro" id="IPR036049">
    <property type="entry name" value="Ribosomal_uL29_sf"/>
</dbReference>
<dbReference type="GO" id="GO:0006412">
    <property type="term" value="P:translation"/>
    <property type="evidence" value="ECO:0007669"/>
    <property type="project" value="UniProtKB-UniRule"/>
</dbReference>
<evidence type="ECO:0000256" key="3">
    <source>
        <dbReference type="ARBA" id="ARBA00023274"/>
    </source>
</evidence>
<dbReference type="GO" id="GO:0003735">
    <property type="term" value="F:structural constituent of ribosome"/>
    <property type="evidence" value="ECO:0007669"/>
    <property type="project" value="InterPro"/>
</dbReference>
<reference evidence="6" key="1">
    <citation type="journal article" date="2020" name="bioRxiv">
        <title>A rank-normalized archaeal taxonomy based on genome phylogeny resolves widespread incomplete and uneven classifications.</title>
        <authorList>
            <person name="Rinke C."/>
            <person name="Chuvochina M."/>
            <person name="Mussig A.J."/>
            <person name="Chaumeil P.-A."/>
            <person name="Waite D.W."/>
            <person name="Whitman W.B."/>
            <person name="Parks D.H."/>
            <person name="Hugenholtz P."/>
        </authorList>
    </citation>
    <scope>NUCLEOTIDE SEQUENCE</scope>
    <source>
        <strain evidence="6">UBA12518</strain>
    </source>
</reference>
<keyword evidence="3 5" id="KW-0687">Ribonucleoprotein</keyword>
<evidence type="ECO:0000256" key="5">
    <source>
        <dbReference type="HAMAP-Rule" id="MF_00374"/>
    </source>
</evidence>
<dbReference type="PANTHER" id="PTHR10916">
    <property type="entry name" value="60S RIBOSOMAL PROTEIN L35/50S RIBOSOMAL PROTEIN L29"/>
    <property type="match status" value="1"/>
</dbReference>
<evidence type="ECO:0000256" key="4">
    <source>
        <dbReference type="ARBA" id="ARBA00035204"/>
    </source>
</evidence>
<accession>A0A832VZ94</accession>
<dbReference type="PANTHER" id="PTHR10916:SF0">
    <property type="entry name" value="LARGE RIBOSOMAL SUBUNIT PROTEIN UL29C"/>
    <property type="match status" value="1"/>
</dbReference>
<evidence type="ECO:0000313" key="7">
    <source>
        <dbReference type="Proteomes" id="UP000600363"/>
    </source>
</evidence>
<dbReference type="InterPro" id="IPR050063">
    <property type="entry name" value="Ribosomal_protein_uL29"/>
</dbReference>
<dbReference type="PROSITE" id="PS00579">
    <property type="entry name" value="RIBOSOMAL_L29"/>
    <property type="match status" value="1"/>
</dbReference>
<dbReference type="NCBIfam" id="TIGR00012">
    <property type="entry name" value="L29"/>
    <property type="match status" value="1"/>
</dbReference>